<organism evidence="2">
    <name type="scientific">marine sediment metagenome</name>
    <dbReference type="NCBI Taxonomy" id="412755"/>
    <lineage>
        <taxon>unclassified sequences</taxon>
        <taxon>metagenomes</taxon>
        <taxon>ecological metagenomes</taxon>
    </lineage>
</organism>
<sequence>MLKINKILSKKIKFPLSLRGLFPVCHSHESGNQSSLSLRGAKRRSNLSGFSLIELMVAVAILAMAIFGIFHAYSAGFMGMADARDRTVATNYAREAMEDIKN</sequence>
<keyword evidence="1" id="KW-0472">Membrane</keyword>
<feature type="transmembrane region" description="Helical" evidence="1">
    <location>
        <begin position="51"/>
        <end position="70"/>
    </location>
</feature>
<dbReference type="InterPro" id="IPR012902">
    <property type="entry name" value="N_methyl_site"/>
</dbReference>
<proteinExistence type="predicted"/>
<dbReference type="AlphaFoldDB" id="X1RWY0"/>
<keyword evidence="1" id="KW-0812">Transmembrane</keyword>
<feature type="non-terminal residue" evidence="2">
    <location>
        <position position="102"/>
    </location>
</feature>
<gene>
    <name evidence="2" type="ORF">S12H4_17431</name>
</gene>
<comment type="caution">
    <text evidence="2">The sequence shown here is derived from an EMBL/GenBank/DDBJ whole genome shotgun (WGS) entry which is preliminary data.</text>
</comment>
<name>X1RWY0_9ZZZZ</name>
<evidence type="ECO:0000256" key="1">
    <source>
        <dbReference type="SAM" id="Phobius"/>
    </source>
</evidence>
<evidence type="ECO:0008006" key="3">
    <source>
        <dbReference type="Google" id="ProtNLM"/>
    </source>
</evidence>
<dbReference type="Pfam" id="PF07963">
    <property type="entry name" value="N_methyl"/>
    <property type="match status" value="1"/>
</dbReference>
<protein>
    <recommendedName>
        <fullName evidence="3">Prepilin-type N-terminal cleavage/methylation domain-containing protein</fullName>
    </recommendedName>
</protein>
<keyword evidence="1" id="KW-1133">Transmembrane helix</keyword>
<evidence type="ECO:0000313" key="2">
    <source>
        <dbReference type="EMBL" id="GAI85183.1"/>
    </source>
</evidence>
<dbReference type="PROSITE" id="PS00409">
    <property type="entry name" value="PROKAR_NTER_METHYL"/>
    <property type="match status" value="1"/>
</dbReference>
<reference evidence="2" key="1">
    <citation type="journal article" date="2014" name="Front. Microbiol.">
        <title>High frequency of phylogenetically diverse reductive dehalogenase-homologous genes in deep subseafloor sedimentary metagenomes.</title>
        <authorList>
            <person name="Kawai M."/>
            <person name="Futagami T."/>
            <person name="Toyoda A."/>
            <person name="Takaki Y."/>
            <person name="Nishi S."/>
            <person name="Hori S."/>
            <person name="Arai W."/>
            <person name="Tsubouchi T."/>
            <person name="Morono Y."/>
            <person name="Uchiyama I."/>
            <person name="Ito T."/>
            <person name="Fujiyama A."/>
            <person name="Inagaki F."/>
            <person name="Takami H."/>
        </authorList>
    </citation>
    <scope>NUCLEOTIDE SEQUENCE</scope>
    <source>
        <strain evidence="2">Expedition CK06-06</strain>
    </source>
</reference>
<dbReference type="NCBIfam" id="TIGR02532">
    <property type="entry name" value="IV_pilin_GFxxxE"/>
    <property type="match status" value="1"/>
</dbReference>
<dbReference type="EMBL" id="BARW01008519">
    <property type="protein sequence ID" value="GAI85183.1"/>
    <property type="molecule type" value="Genomic_DNA"/>
</dbReference>
<accession>X1RWY0</accession>